<dbReference type="EMBL" id="GECU01002456">
    <property type="protein sequence ID" value="JAT05251.1"/>
    <property type="molecule type" value="Transcribed_RNA"/>
</dbReference>
<sequence length="185" mass="19944">PNLSKFNTGLKTSGYNIELNDNPQFNIIKGKSTGENVILGNNQNAIKNIIHNNGYYVNHGTGHGGITTVNSNVDSQHNQLVGTPNLSKFNIVKEESTGENVILGNNQNAIKNNIQNNGYYVNHGTGHGGITTVNSNVDSQHNQLVGTPNLSKFNTGLKTSGYNIELNDNPQFNIIKGKSTGENVI</sequence>
<organism evidence="1">
    <name type="scientific">Homalodisca liturata</name>
    <dbReference type="NCBI Taxonomy" id="320908"/>
    <lineage>
        <taxon>Eukaryota</taxon>
        <taxon>Metazoa</taxon>
        <taxon>Ecdysozoa</taxon>
        <taxon>Arthropoda</taxon>
        <taxon>Hexapoda</taxon>
        <taxon>Insecta</taxon>
        <taxon>Pterygota</taxon>
        <taxon>Neoptera</taxon>
        <taxon>Paraneoptera</taxon>
        <taxon>Hemiptera</taxon>
        <taxon>Auchenorrhyncha</taxon>
        <taxon>Membracoidea</taxon>
        <taxon>Cicadellidae</taxon>
        <taxon>Cicadellinae</taxon>
        <taxon>Proconiini</taxon>
        <taxon>Homalodisca</taxon>
    </lineage>
</organism>
<feature type="non-terminal residue" evidence="1">
    <location>
        <position position="1"/>
    </location>
</feature>
<gene>
    <name evidence="1" type="ORF">g.42247</name>
</gene>
<proteinExistence type="predicted"/>
<dbReference type="AlphaFoldDB" id="A0A1B6K1C5"/>
<evidence type="ECO:0000313" key="1">
    <source>
        <dbReference type="EMBL" id="JAT05251.1"/>
    </source>
</evidence>
<protein>
    <submittedName>
        <fullName evidence="1">Uncharacterized protein</fullName>
    </submittedName>
</protein>
<accession>A0A1B6K1C5</accession>
<feature type="non-terminal residue" evidence="1">
    <location>
        <position position="185"/>
    </location>
</feature>
<name>A0A1B6K1C5_9HEMI</name>
<reference evidence="1" key="1">
    <citation type="submission" date="2015-11" db="EMBL/GenBank/DDBJ databases">
        <title>De novo transcriptome assembly of four potential Pierce s Disease insect vectors from Arizona vineyards.</title>
        <authorList>
            <person name="Tassone E.E."/>
        </authorList>
    </citation>
    <scope>NUCLEOTIDE SEQUENCE</scope>
</reference>